<keyword evidence="1" id="KW-0812">Transmembrane</keyword>
<comment type="caution">
    <text evidence="2">The sequence shown here is derived from an EMBL/GenBank/DDBJ whole genome shotgun (WGS) entry which is preliminary data.</text>
</comment>
<protein>
    <submittedName>
        <fullName evidence="2">Uncharacterized protein</fullName>
    </submittedName>
</protein>
<dbReference type="Proteomes" id="UP000664144">
    <property type="component" value="Unassembled WGS sequence"/>
</dbReference>
<evidence type="ECO:0000313" key="2">
    <source>
        <dbReference type="EMBL" id="MBO0359688.1"/>
    </source>
</evidence>
<gene>
    <name evidence="2" type="ORF">J0X19_17135</name>
</gene>
<keyword evidence="1" id="KW-1133">Transmembrane helix</keyword>
<accession>A0A939EYB4</accession>
<dbReference type="EMBL" id="JAFLQZ010000013">
    <property type="protein sequence ID" value="MBO0359688.1"/>
    <property type="molecule type" value="Genomic_DNA"/>
</dbReference>
<organism evidence="2 3">
    <name type="scientific">Hymenobacter telluris</name>
    <dbReference type="NCBI Taxonomy" id="2816474"/>
    <lineage>
        <taxon>Bacteria</taxon>
        <taxon>Pseudomonadati</taxon>
        <taxon>Bacteroidota</taxon>
        <taxon>Cytophagia</taxon>
        <taxon>Cytophagales</taxon>
        <taxon>Hymenobacteraceae</taxon>
        <taxon>Hymenobacter</taxon>
    </lineage>
</organism>
<keyword evidence="3" id="KW-1185">Reference proteome</keyword>
<proteinExistence type="predicted"/>
<feature type="transmembrane region" description="Helical" evidence="1">
    <location>
        <begin position="42"/>
        <end position="63"/>
    </location>
</feature>
<keyword evidence="1" id="KW-0472">Membrane</keyword>
<name>A0A939EYB4_9BACT</name>
<evidence type="ECO:0000313" key="3">
    <source>
        <dbReference type="Proteomes" id="UP000664144"/>
    </source>
</evidence>
<feature type="transmembrane region" description="Helical" evidence="1">
    <location>
        <begin position="6"/>
        <end position="21"/>
    </location>
</feature>
<sequence>MSVLIYFSYAIVTYVATNVIYNSGYDSVTRIRFDRIISAPDAVLYAVHMGLLAWMFSFFPLSINPLQALPRWLHYSRWHHRSYKVLGHSSIALHHLTVA</sequence>
<dbReference type="AlphaFoldDB" id="A0A939EYB4"/>
<evidence type="ECO:0000256" key="1">
    <source>
        <dbReference type="SAM" id="Phobius"/>
    </source>
</evidence>
<reference evidence="2" key="1">
    <citation type="submission" date="2021-03" db="EMBL/GenBank/DDBJ databases">
        <authorList>
            <person name="Kim M.K."/>
        </authorList>
    </citation>
    <scope>NUCLEOTIDE SEQUENCE</scope>
    <source>
        <strain evidence="2">BT186</strain>
    </source>
</reference>